<dbReference type="GO" id="GO:0005789">
    <property type="term" value="C:endoplasmic reticulum membrane"/>
    <property type="evidence" value="ECO:0007669"/>
    <property type="project" value="UniProtKB-SubCell"/>
</dbReference>
<dbReference type="Ensembl" id="ENSLCAT00010062058.1">
    <property type="protein sequence ID" value="ENSLCAP00010060438.1"/>
    <property type="gene ID" value="ENSLCAG00010028115.1"/>
</dbReference>
<keyword evidence="6" id="KW-1185">Reference proteome</keyword>
<accession>A0A4W6GAW5</accession>
<dbReference type="InterPro" id="IPR022241">
    <property type="entry name" value="iRhom1_2_N"/>
</dbReference>
<evidence type="ECO:0000256" key="2">
    <source>
        <dbReference type="RuleBase" id="RU369051"/>
    </source>
</evidence>
<evidence type="ECO:0000256" key="3">
    <source>
        <dbReference type="SAM" id="MobiDB-lite"/>
    </source>
</evidence>
<dbReference type="GO" id="GO:0050709">
    <property type="term" value="P:negative regulation of protein secretion"/>
    <property type="evidence" value="ECO:0007669"/>
    <property type="project" value="UniProtKB-UniRule"/>
</dbReference>
<feature type="region of interest" description="Disordered" evidence="3">
    <location>
        <begin position="1"/>
        <end position="39"/>
    </location>
</feature>
<dbReference type="Proteomes" id="UP000314980">
    <property type="component" value="Unassembled WGS sequence"/>
</dbReference>
<proteinExistence type="inferred from homology"/>
<sequence length="223" mass="25521">MDEPGSRNSSLQRKKPPWLKLDIPTIQLTPDDSPTHTQPVKRLRSVSMPGENPQTCMAALETSNNYLRPPPLERQPSITQSIKRGTADWFGVSKDSDSTQRWRRKSLQHCSHLYGGLKAQVMREMELHSQDNLSLASTETPPPLYLPPHHPSNHHYGMQRGRTLGESTVGQHRRRSFMPPSFFEDDTVDFPDDLDTSFFTRVSSGHDHDNKFLKTVRSSEWMC</sequence>
<evidence type="ECO:0000259" key="4">
    <source>
        <dbReference type="Pfam" id="PF12595"/>
    </source>
</evidence>
<dbReference type="GO" id="GO:0042058">
    <property type="term" value="P:regulation of epidermal growth factor receptor signaling pathway"/>
    <property type="evidence" value="ECO:0007669"/>
    <property type="project" value="UniProtKB-UniRule"/>
</dbReference>
<dbReference type="PANTHER" id="PTHR45965">
    <property type="entry name" value="INACTIVE RHOMBOID PROTEIN"/>
    <property type="match status" value="1"/>
</dbReference>
<dbReference type="PANTHER" id="PTHR45965:SF4">
    <property type="entry name" value="INACTIVE RHOMBOID PROTEIN 1"/>
    <property type="match status" value="1"/>
</dbReference>
<evidence type="ECO:0000313" key="5">
    <source>
        <dbReference type="Ensembl" id="ENSLCAP00010060438.1"/>
    </source>
</evidence>
<comment type="subcellular location">
    <subcellularLocation>
        <location evidence="2">Endoplasmic reticulum membrane</location>
        <topology evidence="2">Multi-pass membrane protein</topology>
    </subcellularLocation>
</comment>
<gene>
    <name evidence="5" type="primary">RHBDF1</name>
    <name evidence="5" type="synonym">LOC108890891</name>
</gene>
<protein>
    <recommendedName>
        <fullName evidence="2">Inactive rhomboid protein</fullName>
        <shortName evidence="2">iRhom</shortName>
    </recommendedName>
    <alternativeName>
        <fullName evidence="2">Rhomboid family member</fullName>
    </alternativeName>
    <alternativeName>
        <fullName evidence="2">Rhomboid veinlet-like protein</fullName>
    </alternativeName>
</protein>
<dbReference type="Pfam" id="PF12595">
    <property type="entry name" value="iRhom1-2_N"/>
    <property type="match status" value="2"/>
</dbReference>
<reference evidence="6" key="1">
    <citation type="submission" date="2015-09" db="EMBL/GenBank/DDBJ databases">
        <authorList>
            <person name="Sai Rama Sridatta P."/>
        </authorList>
    </citation>
    <scope>NUCLEOTIDE SEQUENCE [LARGE SCALE GENOMIC DNA]</scope>
</reference>
<feature type="compositionally biased region" description="Polar residues" evidence="3">
    <location>
        <begin position="1"/>
        <end position="11"/>
    </location>
</feature>
<dbReference type="GeneTree" id="ENSGT00940000156278"/>
<dbReference type="AlphaFoldDB" id="A0A4W6GAW5"/>
<reference evidence="5" key="3">
    <citation type="submission" date="2025-09" db="UniProtKB">
        <authorList>
            <consortium name="Ensembl"/>
        </authorList>
    </citation>
    <scope>IDENTIFICATION</scope>
</reference>
<evidence type="ECO:0000256" key="1">
    <source>
        <dbReference type="ARBA" id="ARBA00009045"/>
    </source>
</evidence>
<reference evidence="5" key="2">
    <citation type="submission" date="2025-08" db="UniProtKB">
        <authorList>
            <consortium name="Ensembl"/>
        </authorList>
    </citation>
    <scope>IDENTIFICATION</scope>
</reference>
<comment type="function">
    <text evidence="2">Regulates ADAM17 protease, a sheddase of the epidermal growth factor (EGF) receptor ligands and TNF, thereby plays a role in sleep, cell survival, proliferation, migration and inflammation. Does not exhibit any protease activity on its own.</text>
</comment>
<keyword evidence="2" id="KW-0256">Endoplasmic reticulum</keyword>
<name>A0A4W6GAW5_LATCA</name>
<feature type="domain" description="Inactive rhomboid protein 1/2 N-terminal" evidence="4">
    <location>
        <begin position="158"/>
        <end position="210"/>
    </location>
</feature>
<feature type="domain" description="Inactive rhomboid protein 1/2 N-terminal" evidence="4">
    <location>
        <begin position="92"/>
        <end position="150"/>
    </location>
</feature>
<comment type="similarity">
    <text evidence="1 2">Belongs to the peptidase S54 family.</text>
</comment>
<evidence type="ECO:0000313" key="6">
    <source>
        <dbReference type="Proteomes" id="UP000314980"/>
    </source>
</evidence>
<dbReference type="InterPro" id="IPR051512">
    <property type="entry name" value="Inactive_Rhomboid"/>
</dbReference>
<organism evidence="5 6">
    <name type="scientific">Lates calcarifer</name>
    <name type="common">Barramundi</name>
    <name type="synonym">Holocentrus calcarifer</name>
    <dbReference type="NCBI Taxonomy" id="8187"/>
    <lineage>
        <taxon>Eukaryota</taxon>
        <taxon>Metazoa</taxon>
        <taxon>Chordata</taxon>
        <taxon>Craniata</taxon>
        <taxon>Vertebrata</taxon>
        <taxon>Euteleostomi</taxon>
        <taxon>Actinopterygii</taxon>
        <taxon>Neopterygii</taxon>
        <taxon>Teleostei</taxon>
        <taxon>Neoteleostei</taxon>
        <taxon>Acanthomorphata</taxon>
        <taxon>Carangaria</taxon>
        <taxon>Carangaria incertae sedis</taxon>
        <taxon>Centropomidae</taxon>
        <taxon>Lates</taxon>
    </lineage>
</organism>
<feature type="compositionally biased region" description="Polar residues" evidence="3">
    <location>
        <begin position="26"/>
        <end position="38"/>
    </location>
</feature>